<keyword evidence="4" id="KW-1185">Reference proteome</keyword>
<dbReference type="AlphaFoldDB" id="A0AAV5UXJ8"/>
<sequence>FRKANILQRKTCCDSLSSNYQSPRPAAVTRMEPSSNLTLAEELLAIPTLGPEVDDPVLSPADKWANLVDPMEGQSFPTPSELNYTIEEISSTPINGTETSNFTNEFAAFLERNDWLLWVAIGFGVVVVSIIVIIISYYLYKHRKSVIHQKHLSAGEGVQRQPSESNLENYKRPPSNMPPSRSTTMTRGGFLSTDPSTHDLHFTNIETASDVIGQKPASTFNRWYSEQRSAH</sequence>
<protein>
    <submittedName>
        <fullName evidence="3">Uncharacterized protein</fullName>
    </submittedName>
</protein>
<comment type="caution">
    <text evidence="3">The sequence shown here is derived from an EMBL/GenBank/DDBJ whole genome shotgun (WGS) entry which is preliminary data.</text>
</comment>
<name>A0AAV5UXJ8_9BILA</name>
<keyword evidence="2" id="KW-0472">Membrane</keyword>
<feature type="non-terminal residue" evidence="3">
    <location>
        <position position="1"/>
    </location>
</feature>
<evidence type="ECO:0000256" key="2">
    <source>
        <dbReference type="SAM" id="Phobius"/>
    </source>
</evidence>
<organism evidence="3 4">
    <name type="scientific">Pristionchus fissidentatus</name>
    <dbReference type="NCBI Taxonomy" id="1538716"/>
    <lineage>
        <taxon>Eukaryota</taxon>
        <taxon>Metazoa</taxon>
        <taxon>Ecdysozoa</taxon>
        <taxon>Nematoda</taxon>
        <taxon>Chromadorea</taxon>
        <taxon>Rhabditida</taxon>
        <taxon>Rhabditina</taxon>
        <taxon>Diplogasteromorpha</taxon>
        <taxon>Diplogasteroidea</taxon>
        <taxon>Neodiplogasteridae</taxon>
        <taxon>Pristionchus</taxon>
    </lineage>
</organism>
<reference evidence="3" key="1">
    <citation type="submission" date="2023-10" db="EMBL/GenBank/DDBJ databases">
        <title>Genome assembly of Pristionchus species.</title>
        <authorList>
            <person name="Yoshida K."/>
            <person name="Sommer R.J."/>
        </authorList>
    </citation>
    <scope>NUCLEOTIDE SEQUENCE</scope>
    <source>
        <strain evidence="3">RS5133</strain>
    </source>
</reference>
<accession>A0AAV5UXJ8</accession>
<gene>
    <name evidence="3" type="ORF">PFISCL1PPCAC_3038</name>
</gene>
<proteinExistence type="predicted"/>
<feature type="transmembrane region" description="Helical" evidence="2">
    <location>
        <begin position="115"/>
        <end position="140"/>
    </location>
</feature>
<evidence type="ECO:0000313" key="3">
    <source>
        <dbReference type="EMBL" id="GMT11741.1"/>
    </source>
</evidence>
<keyword evidence="2" id="KW-0812">Transmembrane</keyword>
<keyword evidence="2" id="KW-1133">Transmembrane helix</keyword>
<evidence type="ECO:0000313" key="4">
    <source>
        <dbReference type="Proteomes" id="UP001432322"/>
    </source>
</evidence>
<dbReference type="EMBL" id="BTSY01000001">
    <property type="protein sequence ID" value="GMT11741.1"/>
    <property type="molecule type" value="Genomic_DNA"/>
</dbReference>
<feature type="region of interest" description="Disordered" evidence="1">
    <location>
        <begin position="155"/>
        <end position="190"/>
    </location>
</feature>
<evidence type="ECO:0000256" key="1">
    <source>
        <dbReference type="SAM" id="MobiDB-lite"/>
    </source>
</evidence>
<dbReference type="Proteomes" id="UP001432322">
    <property type="component" value="Unassembled WGS sequence"/>
</dbReference>